<proteinExistence type="predicted"/>
<feature type="domain" description="Thioredoxin" evidence="8">
    <location>
        <begin position="33"/>
        <end position="162"/>
    </location>
</feature>
<evidence type="ECO:0000256" key="1">
    <source>
        <dbReference type="ARBA" id="ARBA00004167"/>
    </source>
</evidence>
<feature type="compositionally biased region" description="Basic and acidic residues" evidence="5">
    <location>
        <begin position="227"/>
        <end position="268"/>
    </location>
</feature>
<accession>A0A9P9ATQ0</accession>
<feature type="chain" id="PRO_5040319234" description="Thioredoxin domain-containing protein" evidence="7">
    <location>
        <begin position="19"/>
        <end position="785"/>
    </location>
</feature>
<dbReference type="OrthoDB" id="72053at2759"/>
<evidence type="ECO:0000256" key="3">
    <source>
        <dbReference type="ARBA" id="ARBA00022989"/>
    </source>
</evidence>
<name>A0A9P9ATQ0_9HYPO</name>
<evidence type="ECO:0000256" key="6">
    <source>
        <dbReference type="SAM" id="Phobius"/>
    </source>
</evidence>
<keyword evidence="2 6" id="KW-0812">Transmembrane</keyword>
<feature type="region of interest" description="Disordered" evidence="5">
    <location>
        <begin position="208"/>
        <end position="292"/>
    </location>
</feature>
<evidence type="ECO:0000256" key="4">
    <source>
        <dbReference type="ARBA" id="ARBA00023136"/>
    </source>
</evidence>
<dbReference type="GO" id="GO:0016020">
    <property type="term" value="C:membrane"/>
    <property type="evidence" value="ECO:0007669"/>
    <property type="project" value="UniProtKB-SubCell"/>
</dbReference>
<evidence type="ECO:0000259" key="8">
    <source>
        <dbReference type="PROSITE" id="PS51352"/>
    </source>
</evidence>
<reference evidence="9 10" key="1">
    <citation type="journal article" date="2021" name="Nat. Commun.">
        <title>Genetic determinants of endophytism in the Arabidopsis root mycobiome.</title>
        <authorList>
            <person name="Mesny F."/>
            <person name="Miyauchi S."/>
            <person name="Thiergart T."/>
            <person name="Pickel B."/>
            <person name="Atanasova L."/>
            <person name="Karlsson M."/>
            <person name="Huettel B."/>
            <person name="Barry K.W."/>
            <person name="Haridas S."/>
            <person name="Chen C."/>
            <person name="Bauer D."/>
            <person name="Andreopoulos W."/>
            <person name="Pangilinan J."/>
            <person name="LaButti K."/>
            <person name="Riley R."/>
            <person name="Lipzen A."/>
            <person name="Clum A."/>
            <person name="Drula E."/>
            <person name="Henrissat B."/>
            <person name="Kohler A."/>
            <person name="Grigoriev I.V."/>
            <person name="Martin F.M."/>
            <person name="Hacquard S."/>
        </authorList>
    </citation>
    <scope>NUCLEOTIDE SEQUENCE [LARGE SCALE GENOMIC DNA]</scope>
    <source>
        <strain evidence="9 10">MPI-CAGE-CH-0241</strain>
    </source>
</reference>
<dbReference type="InterPro" id="IPR036249">
    <property type="entry name" value="Thioredoxin-like_sf"/>
</dbReference>
<feature type="compositionally biased region" description="Basic and acidic residues" evidence="5">
    <location>
        <begin position="177"/>
        <end position="186"/>
    </location>
</feature>
<feature type="signal peptide" evidence="7">
    <location>
        <begin position="1"/>
        <end position="18"/>
    </location>
</feature>
<dbReference type="AlphaFoldDB" id="A0A9P9ATQ0"/>
<dbReference type="SUPFAM" id="SSF52833">
    <property type="entry name" value="Thioredoxin-like"/>
    <property type="match status" value="3"/>
</dbReference>
<dbReference type="PANTHER" id="PTHR46426:SF1">
    <property type="entry name" value="PROTEIN DISULFIDE-ISOMERASE TMX3"/>
    <property type="match status" value="1"/>
</dbReference>
<feature type="compositionally biased region" description="Basic and acidic residues" evidence="5">
    <location>
        <begin position="274"/>
        <end position="292"/>
    </location>
</feature>
<dbReference type="Proteomes" id="UP000777438">
    <property type="component" value="Unassembled WGS sequence"/>
</dbReference>
<feature type="domain" description="Thioredoxin" evidence="8">
    <location>
        <begin position="314"/>
        <end position="432"/>
    </location>
</feature>
<comment type="caution">
    <text evidence="9">The sequence shown here is derived from an EMBL/GenBank/DDBJ whole genome shotgun (WGS) entry which is preliminary data.</text>
</comment>
<organism evidence="9 10">
    <name type="scientific">Thelonectria olida</name>
    <dbReference type="NCBI Taxonomy" id="1576542"/>
    <lineage>
        <taxon>Eukaryota</taxon>
        <taxon>Fungi</taxon>
        <taxon>Dikarya</taxon>
        <taxon>Ascomycota</taxon>
        <taxon>Pezizomycotina</taxon>
        <taxon>Sordariomycetes</taxon>
        <taxon>Hypocreomycetidae</taxon>
        <taxon>Hypocreales</taxon>
        <taxon>Nectriaceae</taxon>
        <taxon>Thelonectria</taxon>
    </lineage>
</organism>
<dbReference type="EMBL" id="JAGPYM010000004">
    <property type="protein sequence ID" value="KAH6895451.1"/>
    <property type="molecule type" value="Genomic_DNA"/>
</dbReference>
<keyword evidence="4 6" id="KW-0472">Membrane</keyword>
<dbReference type="PANTHER" id="PTHR46426">
    <property type="entry name" value="PROTEIN DISULFIDE-ISOMERASE TMX3"/>
    <property type="match status" value="1"/>
</dbReference>
<dbReference type="CDD" id="cd02961">
    <property type="entry name" value="PDI_a_family"/>
    <property type="match status" value="2"/>
</dbReference>
<keyword evidence="7" id="KW-0732">Signal</keyword>
<dbReference type="Gene3D" id="3.40.30.10">
    <property type="entry name" value="Glutaredoxin"/>
    <property type="match status" value="3"/>
</dbReference>
<evidence type="ECO:0000256" key="2">
    <source>
        <dbReference type="ARBA" id="ARBA00022692"/>
    </source>
</evidence>
<keyword evidence="3 6" id="KW-1133">Transmembrane helix</keyword>
<feature type="transmembrane region" description="Helical" evidence="6">
    <location>
        <begin position="733"/>
        <end position="750"/>
    </location>
</feature>
<protein>
    <recommendedName>
        <fullName evidence="8">Thioredoxin domain-containing protein</fullName>
    </recommendedName>
</protein>
<dbReference type="InterPro" id="IPR052250">
    <property type="entry name" value="PDI_TMX3"/>
</dbReference>
<keyword evidence="10" id="KW-1185">Reference proteome</keyword>
<dbReference type="PROSITE" id="PS51352">
    <property type="entry name" value="THIOREDOXIN_2"/>
    <property type="match status" value="2"/>
</dbReference>
<dbReference type="Pfam" id="PF00085">
    <property type="entry name" value="Thioredoxin"/>
    <property type="match status" value="2"/>
</dbReference>
<gene>
    <name evidence="9" type="ORF">B0T10DRAFT_216620</name>
</gene>
<dbReference type="GO" id="GO:0005783">
    <property type="term" value="C:endoplasmic reticulum"/>
    <property type="evidence" value="ECO:0007669"/>
    <property type="project" value="TreeGrafter"/>
</dbReference>
<evidence type="ECO:0000256" key="7">
    <source>
        <dbReference type="SAM" id="SignalP"/>
    </source>
</evidence>
<evidence type="ECO:0000256" key="5">
    <source>
        <dbReference type="SAM" id="MobiDB-lite"/>
    </source>
</evidence>
<evidence type="ECO:0000313" key="9">
    <source>
        <dbReference type="EMBL" id="KAH6895451.1"/>
    </source>
</evidence>
<evidence type="ECO:0000313" key="10">
    <source>
        <dbReference type="Proteomes" id="UP000777438"/>
    </source>
</evidence>
<dbReference type="InterPro" id="IPR013766">
    <property type="entry name" value="Thioredoxin_domain"/>
</dbReference>
<comment type="subcellular location">
    <subcellularLocation>
        <location evidence="1">Membrane</location>
        <topology evidence="1">Single-pass membrane protein</topology>
    </subcellularLocation>
</comment>
<feature type="region of interest" description="Disordered" evidence="5">
    <location>
        <begin position="165"/>
        <end position="186"/>
    </location>
</feature>
<sequence>MRLSPFALLTGAVALASAEILSEVEEIKKEDAVSDGPAVPALLELTPTNWETELKKTKYIFIKHFSPYCPHCIDFAPTFQSIYEFYYNSKPTGVDAEGRTFTDFYDFRFGIINCIAYYDLCMDHAVQSYPTSILYEDGQVMESLRGVKNATVLSNTIEKALEKYKPGTRPETLNLPEVKDENAAEKKKEAKEAWKKLEAERKEKEAKEAEEKKRKKAEQQAAQELAADEKMTEKGTSDKKAPEKSLDDVTERPGSPDESASKSDEAAKPTESAKSTENETTDSEKPVKANEDVVEKKFGEDWKVATTGEMLKKTKPKEPAKNYNPEGISTPLTPDTFQTLVTSTQDPWFIKFYAPWCSHCKAMAPNWAQMAKEMAGKLNVGEVNCDAESRFCKEMNARAYPTIRFYRGTESADYRGLRGVGDFVQYADKALEVAVGIPDIDSKTLKEMEKEDDVIFVYFYDHATTSEDFKALDQLPLNLIGHAKIVKTNDKEIIERFKITTFPRFLVSREGLPTYYTPITPDEMRDVDTLTAWMKSVWLPLVPELTANNARQIMEHKIVALAVLNRDSEDRLKTSIQELKGAAGEWMNRQVTDFQLERQKLREAKASRIQAARDRGDSRGVRNAKAIKIDMESTDRREVAFAWIDGIFWARWLLETYGIDVKDGDRVLITEEDRKRFWDSTTTGNHIMVTRVSIIDTLEKVVYGPNPIETKYTLSAFSKFFFDIKMSFIDRPIVSIGFVVAIVFGVWTWIRRSGRSRSSYLFPHNDDSMGLKDGLLGQSMSTKSD</sequence>